<dbReference type="GeneID" id="32464748"/>
<dbReference type="Gene3D" id="3.40.50.300">
    <property type="entry name" value="P-loop containing nucleotide triphosphate hydrolases"/>
    <property type="match status" value="1"/>
</dbReference>
<dbReference type="HOGENOM" id="CLU_1303531_0_0_11"/>
<dbReference type="InterPro" id="IPR027417">
    <property type="entry name" value="P-loop_NTPase"/>
</dbReference>
<evidence type="ECO:0000313" key="1">
    <source>
        <dbReference type="EMBL" id="CDR02252.1"/>
    </source>
</evidence>
<keyword evidence="2" id="KW-0418">Kinase</keyword>
<evidence type="ECO:0000313" key="3">
    <source>
        <dbReference type="Proteomes" id="UP000756710"/>
    </source>
</evidence>
<dbReference type="RefSeq" id="WP_044567056.1">
    <property type="nucleotide sequence ID" value="NZ_BAABDR010000033.1"/>
</dbReference>
<protein>
    <submittedName>
        <fullName evidence="2">Thymidylate kinase</fullName>
    </submittedName>
</protein>
<keyword evidence="3" id="KW-1185">Reference proteome</keyword>
<evidence type="ECO:0000313" key="2">
    <source>
        <dbReference type="EMBL" id="MBP2068090.1"/>
    </source>
</evidence>
<gene>
    <name evidence="2" type="ORF">J2Z30_009159</name>
    <name evidence="1" type="ORF">SIRAN683</name>
</gene>
<organism evidence="1">
    <name type="scientific">Streptomyces iranensis</name>
    <dbReference type="NCBI Taxonomy" id="576784"/>
    <lineage>
        <taxon>Bacteria</taxon>
        <taxon>Bacillati</taxon>
        <taxon>Actinomycetota</taxon>
        <taxon>Actinomycetes</taxon>
        <taxon>Kitasatosporales</taxon>
        <taxon>Streptomycetaceae</taxon>
        <taxon>Streptomyces</taxon>
        <taxon>Streptomyces violaceusniger group</taxon>
    </lineage>
</organism>
<dbReference type="GO" id="GO:0016301">
    <property type="term" value="F:kinase activity"/>
    <property type="evidence" value="ECO:0007669"/>
    <property type="project" value="UniProtKB-KW"/>
</dbReference>
<dbReference type="EMBL" id="LK022848">
    <property type="protein sequence ID" value="CDR02252.1"/>
    <property type="molecule type" value="Genomic_DNA"/>
</dbReference>
<sequence length="211" mass="23516">MRLRSTVLLGPDYSGKSSVLERLAERGTWTVVSYDEALLDPVYSLIGRVRDEFLTEALRAPAGRYSSDLFLTLVQIAAVHLRDRVADAPPDRPVIVDSYHYKLLAKCSLLGYDNPSLLSWWRSFPPPDQVVYLDVEPAVAWERSGWGADANPMEHYGEKPTEESFTRFQADLGDVLRKELAGLNVINLGRSDGVEESVDLVEKAVRNGAHG</sequence>
<accession>A0A060ZCM6</accession>
<keyword evidence="2" id="KW-0808">Transferase</keyword>
<reference evidence="1" key="1">
    <citation type="submission" date="2014-05" db="EMBL/GenBank/DDBJ databases">
        <authorList>
            <person name="Horn Fabian"/>
        </authorList>
    </citation>
    <scope>NUCLEOTIDE SEQUENCE</scope>
</reference>
<name>A0A060ZCM6_9ACTN</name>
<reference evidence="2 3" key="2">
    <citation type="submission" date="2021-03" db="EMBL/GenBank/DDBJ databases">
        <title>Genomic Encyclopedia of Type Strains, Phase IV (KMG-IV): sequencing the most valuable type-strain genomes for metagenomic binning, comparative biology and taxonomic classification.</title>
        <authorList>
            <person name="Goeker M."/>
        </authorList>
    </citation>
    <scope>NUCLEOTIDE SEQUENCE [LARGE SCALE GENOMIC DNA]</scope>
    <source>
        <strain evidence="2 3">DSM 41954</strain>
    </source>
</reference>
<dbReference type="EMBL" id="JAGGLR010000036">
    <property type="protein sequence ID" value="MBP2068090.1"/>
    <property type="molecule type" value="Genomic_DNA"/>
</dbReference>
<dbReference type="SUPFAM" id="SSF52540">
    <property type="entry name" value="P-loop containing nucleoside triphosphate hydrolases"/>
    <property type="match status" value="1"/>
</dbReference>
<dbReference type="AlphaFoldDB" id="A0A060ZCM6"/>
<dbReference type="Proteomes" id="UP000756710">
    <property type="component" value="Unassembled WGS sequence"/>
</dbReference>
<proteinExistence type="predicted"/>